<evidence type="ECO:0000256" key="2">
    <source>
        <dbReference type="SAM" id="MobiDB-lite"/>
    </source>
</evidence>
<feature type="transmembrane region" description="Helical" evidence="3">
    <location>
        <begin position="370"/>
        <end position="391"/>
    </location>
</feature>
<dbReference type="InterPro" id="IPR038050">
    <property type="entry name" value="Neuro_actylchol_rec"/>
</dbReference>
<keyword evidence="3" id="KW-0812">Transmembrane</keyword>
<keyword evidence="5" id="KW-1185">Reference proteome</keyword>
<keyword evidence="3" id="KW-0472">Membrane</keyword>
<dbReference type="Gene3D" id="2.70.170.10">
    <property type="entry name" value="Neurotransmitter-gated ion-channel ligand-binding domain"/>
    <property type="match status" value="1"/>
</dbReference>
<sequence length="444" mass="49821">MSPLAPPPPASSGSQQPPLCGNDYVESTTALPIPALPENAHFLDHFLNLLSRSAKLDTPVTETSLAPPLSGPEGCKTTKLFACISFNEIGDIHPAEEKFAVNFRMYLVWTPHPSEGGVEALSQHVAKAKSEGWSHVSLTDDEISELSDRITMPRISFAGSTDVEIKDPASIRVYDRNGGFLMWNESYTMSFSNFYDLKRFPFDNHRLPVRLQQNHTDSWNKFDLTICSVQMHKDALQNDEWTMNHTEIEKTNHKNSSVNIVVSRQHGFYMMNVVGIMSSLSILGYSVFVFGDEASKESELADRVNTCLTLILTAVAFKFAISDSMPKLGYLTLMDEFFLLNMANLFLVVLVNVAWAMVLPTLETDEDEPLFGTLNAKIGTGTLAFFVLMNINWIRKANQSGDISFDQPQYTVVDKVNWYQSLFANPIFLADAFVQKEEKEEKKE</sequence>
<dbReference type="EMBL" id="BRYB01003405">
    <property type="protein sequence ID" value="GMI36067.1"/>
    <property type="molecule type" value="Genomic_DNA"/>
</dbReference>
<evidence type="ECO:0000256" key="1">
    <source>
        <dbReference type="ARBA" id="ARBA00004141"/>
    </source>
</evidence>
<comment type="subcellular location">
    <subcellularLocation>
        <location evidence="1">Membrane</location>
        <topology evidence="1">Multi-pass membrane protein</topology>
    </subcellularLocation>
</comment>
<evidence type="ECO:0000256" key="3">
    <source>
        <dbReference type="SAM" id="Phobius"/>
    </source>
</evidence>
<feature type="transmembrane region" description="Helical" evidence="3">
    <location>
        <begin position="337"/>
        <end position="358"/>
    </location>
</feature>
<dbReference type="SUPFAM" id="SSF63712">
    <property type="entry name" value="Nicotinic receptor ligand binding domain-like"/>
    <property type="match status" value="1"/>
</dbReference>
<dbReference type="Proteomes" id="UP001165060">
    <property type="component" value="Unassembled WGS sequence"/>
</dbReference>
<evidence type="ECO:0000313" key="5">
    <source>
        <dbReference type="Proteomes" id="UP001165060"/>
    </source>
</evidence>
<proteinExistence type="predicted"/>
<gene>
    <name evidence="4" type="ORF">TeGR_g1060</name>
</gene>
<dbReference type="Gene3D" id="1.20.58.390">
    <property type="entry name" value="Neurotransmitter-gated ion-channel transmembrane domain"/>
    <property type="match status" value="1"/>
</dbReference>
<accession>A0ABQ6MZK5</accession>
<protein>
    <submittedName>
        <fullName evidence="4">Uncharacterized protein</fullName>
    </submittedName>
</protein>
<dbReference type="InterPro" id="IPR036719">
    <property type="entry name" value="Neuro-gated_channel_TM_sf"/>
</dbReference>
<dbReference type="PANTHER" id="PTHR18945">
    <property type="entry name" value="NEUROTRANSMITTER GATED ION CHANNEL"/>
    <property type="match status" value="1"/>
</dbReference>
<reference evidence="4 5" key="1">
    <citation type="journal article" date="2023" name="Commun. Biol.">
        <title>Genome analysis of Parmales, the sister group of diatoms, reveals the evolutionary specialization of diatoms from phago-mixotrophs to photoautotrophs.</title>
        <authorList>
            <person name="Ban H."/>
            <person name="Sato S."/>
            <person name="Yoshikawa S."/>
            <person name="Yamada K."/>
            <person name="Nakamura Y."/>
            <person name="Ichinomiya M."/>
            <person name="Sato N."/>
            <person name="Blanc-Mathieu R."/>
            <person name="Endo H."/>
            <person name="Kuwata A."/>
            <person name="Ogata H."/>
        </authorList>
    </citation>
    <scope>NUCLEOTIDE SEQUENCE [LARGE SCALE GENOMIC DNA]</scope>
</reference>
<dbReference type="SUPFAM" id="SSF90112">
    <property type="entry name" value="Neurotransmitter-gated ion-channel transmembrane pore"/>
    <property type="match status" value="1"/>
</dbReference>
<feature type="compositionally biased region" description="Pro residues" evidence="2">
    <location>
        <begin position="1"/>
        <end position="10"/>
    </location>
</feature>
<feature type="transmembrane region" description="Helical" evidence="3">
    <location>
        <begin position="269"/>
        <end position="291"/>
    </location>
</feature>
<dbReference type="InterPro" id="IPR036734">
    <property type="entry name" value="Neur_chan_lig-bd_sf"/>
</dbReference>
<evidence type="ECO:0000313" key="4">
    <source>
        <dbReference type="EMBL" id="GMI36067.1"/>
    </source>
</evidence>
<comment type="caution">
    <text evidence="4">The sequence shown here is derived from an EMBL/GenBank/DDBJ whole genome shotgun (WGS) entry which is preliminary data.</text>
</comment>
<dbReference type="InterPro" id="IPR006201">
    <property type="entry name" value="Neur_channel"/>
</dbReference>
<organism evidence="4 5">
    <name type="scientific">Tetraparma gracilis</name>
    <dbReference type="NCBI Taxonomy" id="2962635"/>
    <lineage>
        <taxon>Eukaryota</taxon>
        <taxon>Sar</taxon>
        <taxon>Stramenopiles</taxon>
        <taxon>Ochrophyta</taxon>
        <taxon>Bolidophyceae</taxon>
        <taxon>Parmales</taxon>
        <taxon>Triparmaceae</taxon>
        <taxon>Tetraparma</taxon>
    </lineage>
</organism>
<name>A0ABQ6MZK5_9STRA</name>
<feature type="region of interest" description="Disordered" evidence="2">
    <location>
        <begin position="1"/>
        <end position="21"/>
    </location>
</feature>
<keyword evidence="3" id="KW-1133">Transmembrane helix</keyword>